<feature type="region of interest" description="Disordered" evidence="1">
    <location>
        <begin position="1"/>
        <end position="29"/>
    </location>
</feature>
<name>A0A4D4KTC3_STRVO</name>
<comment type="caution">
    <text evidence="2">The sequence shown here is derived from an EMBL/GenBank/DDBJ whole genome shotgun (WGS) entry which is preliminary data.</text>
</comment>
<dbReference type="AlphaFoldDB" id="A0A4D4KTC3"/>
<evidence type="ECO:0000313" key="2">
    <source>
        <dbReference type="EMBL" id="GDY51932.1"/>
    </source>
</evidence>
<dbReference type="EMBL" id="BJHW01000001">
    <property type="protein sequence ID" value="GDY51932.1"/>
    <property type="molecule type" value="Genomic_DNA"/>
</dbReference>
<sequence length="57" mass="6029">MPPPAGPRTITTVGVEPDTPAGPHGPAVADRTEQRFPFRPDARSASFNGCACTEEYT</sequence>
<evidence type="ECO:0000256" key="1">
    <source>
        <dbReference type="SAM" id="MobiDB-lite"/>
    </source>
</evidence>
<organism evidence="2 3">
    <name type="scientific">Streptomyces violaceusniger</name>
    <dbReference type="NCBI Taxonomy" id="68280"/>
    <lineage>
        <taxon>Bacteria</taxon>
        <taxon>Bacillati</taxon>
        <taxon>Actinomycetota</taxon>
        <taxon>Actinomycetes</taxon>
        <taxon>Kitasatosporales</taxon>
        <taxon>Streptomycetaceae</taxon>
        <taxon>Streptomyces</taxon>
        <taxon>Streptomyces violaceusniger group</taxon>
    </lineage>
</organism>
<accession>A0A4D4KTC3</accession>
<evidence type="ECO:0000313" key="3">
    <source>
        <dbReference type="Proteomes" id="UP000301309"/>
    </source>
</evidence>
<protein>
    <submittedName>
        <fullName evidence="2">Uncharacterized protein</fullName>
    </submittedName>
</protein>
<dbReference type="Proteomes" id="UP000301309">
    <property type="component" value="Unassembled WGS sequence"/>
</dbReference>
<reference evidence="2 3" key="1">
    <citation type="journal article" date="2020" name="Int. J. Syst. Evol. Microbiol.">
        <title>Reclassification of Streptomyces castelarensis and Streptomyces sporoclivatus as later heterotypic synonyms of Streptomyces antimycoticus.</title>
        <authorList>
            <person name="Komaki H."/>
            <person name="Tamura T."/>
        </authorList>
    </citation>
    <scope>NUCLEOTIDE SEQUENCE [LARGE SCALE GENOMIC DNA]</scope>
    <source>
        <strain evidence="2 3">NBRC 13459</strain>
    </source>
</reference>
<gene>
    <name evidence="2" type="ORF">SVIO_025550</name>
</gene>
<proteinExistence type="predicted"/>
<keyword evidence="3" id="KW-1185">Reference proteome</keyword>